<name>A0ABR5SHG8_9BACT</name>
<dbReference type="RefSeq" id="WP_085051545.1">
    <property type="nucleotide sequence ID" value="NZ_LNQR01000032.1"/>
</dbReference>
<comment type="caution">
    <text evidence="2">The sequence shown here is derived from an EMBL/GenBank/DDBJ whole genome shotgun (WGS) entry which is preliminary data.</text>
</comment>
<evidence type="ECO:0000259" key="1">
    <source>
        <dbReference type="Pfam" id="PF18480"/>
    </source>
</evidence>
<accession>A0ABR5SHG8</accession>
<dbReference type="Pfam" id="PF18480">
    <property type="entry name" value="DUF5615"/>
    <property type="match status" value="1"/>
</dbReference>
<dbReference type="Proteomes" id="UP000060487">
    <property type="component" value="Unassembled WGS sequence"/>
</dbReference>
<proteinExistence type="predicted"/>
<reference evidence="2 3" key="1">
    <citation type="submission" date="2015-11" db="EMBL/GenBank/DDBJ databases">
        <authorList>
            <person name="Lin W."/>
        </authorList>
    </citation>
    <scope>NUCLEOTIDE SEQUENCE [LARGE SCALE GENOMIC DNA]</scope>
    <source>
        <strain evidence="2 3">HCH-1</strain>
    </source>
</reference>
<keyword evidence="3" id="KW-1185">Reference proteome</keyword>
<sequence length="120" mass="14073">MQFKIDENLPVEIAQMLINAGHDAITVNEQQMTGAADRFLIERCKDENRVLVTLDKDFSDIRAYPPEKYAGIMIMRVARQGKQHIINVFQQVIHRIDLEHLRHHLWIVGEKLTRIHNSNY</sequence>
<dbReference type="InterPro" id="IPR041049">
    <property type="entry name" value="DUF5615"/>
</dbReference>
<gene>
    <name evidence="2" type="ORF">ASN18_0931</name>
</gene>
<evidence type="ECO:0000313" key="2">
    <source>
        <dbReference type="EMBL" id="KWT91107.1"/>
    </source>
</evidence>
<protein>
    <recommendedName>
        <fullName evidence="1">DUF5615 domain-containing protein</fullName>
    </recommendedName>
</protein>
<organism evidence="2 3">
    <name type="scientific">Candidatus Magnetominusculus xianensis</name>
    <dbReference type="NCBI Taxonomy" id="1748249"/>
    <lineage>
        <taxon>Bacteria</taxon>
        <taxon>Pseudomonadati</taxon>
        <taxon>Nitrospirota</taxon>
        <taxon>Nitrospiria</taxon>
        <taxon>Nitrospirales</taxon>
        <taxon>Nitrospiraceae</taxon>
        <taxon>Candidatus Magnetominusculus</taxon>
    </lineage>
</organism>
<feature type="domain" description="DUF5615" evidence="1">
    <location>
        <begin position="1"/>
        <end position="109"/>
    </location>
</feature>
<dbReference type="EMBL" id="LNQR01000032">
    <property type="protein sequence ID" value="KWT91107.1"/>
    <property type="molecule type" value="Genomic_DNA"/>
</dbReference>
<evidence type="ECO:0000313" key="3">
    <source>
        <dbReference type="Proteomes" id="UP000060487"/>
    </source>
</evidence>